<protein>
    <recommendedName>
        <fullName evidence="4">Secreted protein</fullName>
    </recommendedName>
</protein>
<proteinExistence type="predicted"/>
<evidence type="ECO:0000256" key="1">
    <source>
        <dbReference type="SAM" id="SignalP"/>
    </source>
</evidence>
<feature type="chain" id="PRO_5041281796" description="Secreted protein" evidence="1">
    <location>
        <begin position="18"/>
        <end position="75"/>
    </location>
</feature>
<name>A0AA40BRJ2_9PEZI</name>
<sequence length="75" mass="8205">MWCEIGLFSVCFPALFGVCINADRAMCRTPSTRFRVPGKSSTFSLLSATYLDAKSRAAAHLQPPLCHKIRSSAVL</sequence>
<gene>
    <name evidence="2" type="ORF">B0T21DRAFT_361952</name>
</gene>
<accession>A0AA40BRJ2</accession>
<evidence type="ECO:0000313" key="3">
    <source>
        <dbReference type="Proteomes" id="UP001172159"/>
    </source>
</evidence>
<comment type="caution">
    <text evidence="2">The sequence shown here is derived from an EMBL/GenBank/DDBJ whole genome shotgun (WGS) entry which is preliminary data.</text>
</comment>
<dbReference type="EMBL" id="JAUKTV010000004">
    <property type="protein sequence ID" value="KAK0739107.1"/>
    <property type="molecule type" value="Genomic_DNA"/>
</dbReference>
<reference evidence="2" key="1">
    <citation type="submission" date="2023-06" db="EMBL/GenBank/DDBJ databases">
        <title>Genome-scale phylogeny and comparative genomics of the fungal order Sordariales.</title>
        <authorList>
            <consortium name="Lawrence Berkeley National Laboratory"/>
            <person name="Hensen N."/>
            <person name="Bonometti L."/>
            <person name="Westerberg I."/>
            <person name="Brannstrom I.O."/>
            <person name="Guillou S."/>
            <person name="Cros-Aarteil S."/>
            <person name="Calhoun S."/>
            <person name="Haridas S."/>
            <person name="Kuo A."/>
            <person name="Mondo S."/>
            <person name="Pangilinan J."/>
            <person name="Riley R."/>
            <person name="Labutti K."/>
            <person name="Andreopoulos B."/>
            <person name="Lipzen A."/>
            <person name="Chen C."/>
            <person name="Yanf M."/>
            <person name="Daum C."/>
            <person name="Ng V."/>
            <person name="Clum A."/>
            <person name="Steindorff A."/>
            <person name="Ohm R."/>
            <person name="Martin F."/>
            <person name="Silar P."/>
            <person name="Natvig D."/>
            <person name="Lalanne C."/>
            <person name="Gautier V."/>
            <person name="Ament-Velasquez S.L."/>
            <person name="Kruys A."/>
            <person name="Hutchinson M.I."/>
            <person name="Powell A.J."/>
            <person name="Barry K."/>
            <person name="Miller A.N."/>
            <person name="Grigoriev I.V."/>
            <person name="Debuchy R."/>
            <person name="Gladieux P."/>
            <person name="Thoren M.H."/>
            <person name="Johannesson H."/>
        </authorList>
    </citation>
    <scope>NUCLEOTIDE SEQUENCE</scope>
    <source>
        <strain evidence="2">CBS 540.89</strain>
    </source>
</reference>
<keyword evidence="1" id="KW-0732">Signal</keyword>
<keyword evidence="3" id="KW-1185">Reference proteome</keyword>
<dbReference type="Proteomes" id="UP001172159">
    <property type="component" value="Unassembled WGS sequence"/>
</dbReference>
<dbReference type="AlphaFoldDB" id="A0AA40BRJ2"/>
<feature type="signal peptide" evidence="1">
    <location>
        <begin position="1"/>
        <end position="17"/>
    </location>
</feature>
<evidence type="ECO:0008006" key="4">
    <source>
        <dbReference type="Google" id="ProtNLM"/>
    </source>
</evidence>
<evidence type="ECO:0000313" key="2">
    <source>
        <dbReference type="EMBL" id="KAK0739107.1"/>
    </source>
</evidence>
<organism evidence="2 3">
    <name type="scientific">Apiosordaria backusii</name>
    <dbReference type="NCBI Taxonomy" id="314023"/>
    <lineage>
        <taxon>Eukaryota</taxon>
        <taxon>Fungi</taxon>
        <taxon>Dikarya</taxon>
        <taxon>Ascomycota</taxon>
        <taxon>Pezizomycotina</taxon>
        <taxon>Sordariomycetes</taxon>
        <taxon>Sordariomycetidae</taxon>
        <taxon>Sordariales</taxon>
        <taxon>Lasiosphaeriaceae</taxon>
        <taxon>Apiosordaria</taxon>
    </lineage>
</organism>